<dbReference type="EMBL" id="LR796682">
    <property type="protein sequence ID" value="CAB4158445.1"/>
    <property type="molecule type" value="Genomic_DNA"/>
</dbReference>
<feature type="compositionally biased region" description="Polar residues" evidence="1">
    <location>
        <begin position="309"/>
        <end position="318"/>
    </location>
</feature>
<proteinExistence type="predicted"/>
<feature type="region of interest" description="Disordered" evidence="1">
    <location>
        <begin position="1"/>
        <end position="69"/>
    </location>
</feature>
<reference evidence="2" key="1">
    <citation type="submission" date="2020-04" db="EMBL/GenBank/DDBJ databases">
        <authorList>
            <person name="Chiriac C."/>
            <person name="Salcher M."/>
            <person name="Ghai R."/>
            <person name="Kavagutti S V."/>
        </authorList>
    </citation>
    <scope>NUCLEOTIDE SEQUENCE</scope>
</reference>
<feature type="compositionally biased region" description="Low complexity" evidence="1">
    <location>
        <begin position="1"/>
        <end position="48"/>
    </location>
</feature>
<protein>
    <submittedName>
        <fullName evidence="2">Uncharacterized protein</fullName>
    </submittedName>
</protein>
<evidence type="ECO:0000313" key="2">
    <source>
        <dbReference type="EMBL" id="CAB4158445.1"/>
    </source>
</evidence>
<evidence type="ECO:0000256" key="1">
    <source>
        <dbReference type="SAM" id="MobiDB-lite"/>
    </source>
</evidence>
<feature type="compositionally biased region" description="Low complexity" evidence="1">
    <location>
        <begin position="321"/>
        <end position="333"/>
    </location>
</feature>
<feature type="region of interest" description="Disordered" evidence="1">
    <location>
        <begin position="309"/>
        <end position="333"/>
    </location>
</feature>
<accession>A0A6J5NMS8</accession>
<gene>
    <name evidence="2" type="ORF">UFOVP706_10</name>
</gene>
<name>A0A6J5NMS8_9CAUD</name>
<sequence length="348" mass="37255">MDPTLARLAAAAMGAPQDPAAAAPQPQGQPQMQPQGQPAAAPQPQRAPTPETAEGQAQTAGAPQTEGDKSSAAAVIYEIDMPGGAKRKFTPTQIAGMADRYSSLNHEHSQLKPVVELAKEMLRRNPGMTAQDLTETILSLAQAQQKNPTMGNGANTQQAAQLGLPDDDSLTKWEQENAASLPPGYREFMGQQRTMQSMLGQQTSLLNRRPEPGGVAEGSAQAMQQAQSQVVNARQQAIGANLDRAQMELQIPSQMANPFMVWAAERGYTMEDFIDADMTRRVMRDFRNDLMAGEVDRLQSIHQKRQAFTGTVGQQPTGGNAAPADASKADFDSFASRQMAKRGIGSGA</sequence>
<organism evidence="2">
    <name type="scientific">uncultured Caudovirales phage</name>
    <dbReference type="NCBI Taxonomy" id="2100421"/>
    <lineage>
        <taxon>Viruses</taxon>
        <taxon>Duplodnaviria</taxon>
        <taxon>Heunggongvirae</taxon>
        <taxon>Uroviricota</taxon>
        <taxon>Caudoviricetes</taxon>
        <taxon>Peduoviridae</taxon>
        <taxon>Maltschvirus</taxon>
        <taxon>Maltschvirus maltsch</taxon>
    </lineage>
</organism>